<dbReference type="EMBL" id="WRPP01000008">
    <property type="protein sequence ID" value="MVU82059.1"/>
    <property type="molecule type" value="Genomic_DNA"/>
</dbReference>
<dbReference type="Proteomes" id="UP000466794">
    <property type="component" value="Unassembled WGS sequence"/>
</dbReference>
<dbReference type="AlphaFoldDB" id="A0A7K1V6F6"/>
<organism evidence="1 2">
    <name type="scientific">Nocardia terrae</name>
    <dbReference type="NCBI Taxonomy" id="2675851"/>
    <lineage>
        <taxon>Bacteria</taxon>
        <taxon>Bacillati</taxon>
        <taxon>Actinomycetota</taxon>
        <taxon>Actinomycetes</taxon>
        <taxon>Mycobacteriales</taxon>
        <taxon>Nocardiaceae</taxon>
        <taxon>Nocardia</taxon>
    </lineage>
</organism>
<protein>
    <submittedName>
        <fullName evidence="1">DUF1800 family protein</fullName>
    </submittedName>
</protein>
<name>A0A7K1V6F6_9NOCA</name>
<reference evidence="1 2" key="1">
    <citation type="submission" date="2019-12" db="EMBL/GenBank/DDBJ databases">
        <title>Nocardia sp. nov. ET3-3 isolated from soil.</title>
        <authorList>
            <person name="Kanchanasin P."/>
            <person name="Tanasupawat S."/>
            <person name="Yuki M."/>
            <person name="Kudo T."/>
        </authorList>
    </citation>
    <scope>NUCLEOTIDE SEQUENCE [LARGE SCALE GENOMIC DNA]</scope>
    <source>
        <strain evidence="1 2">ET3-3</strain>
    </source>
</reference>
<comment type="caution">
    <text evidence="1">The sequence shown here is derived from an EMBL/GenBank/DDBJ whole genome shotgun (WGS) entry which is preliminary data.</text>
</comment>
<gene>
    <name evidence="1" type="ORF">GPX89_33070</name>
</gene>
<evidence type="ECO:0000313" key="1">
    <source>
        <dbReference type="EMBL" id="MVU82059.1"/>
    </source>
</evidence>
<sequence length="406" mass="43966">MDESAAVAHVLRRTTFGPFPGRVEEFAGRGGGDVIDTVLGAKALEPATPVFDEDEDAAASGPVGRWLKAMADPAAGVHEKLVWFWHGHFTSSHDKVDTWELMWQQHTLLRKHAMGNFRELAQAVTVDGAMLQWLDGAGSVADAPNENHGRELMELFTVGRGIYTQQDVKAAAVALSGWNVDDHGAVSFDPDSGNRRAVELLGRQVISARDVVDVLCDRPETARFIAAKLHLFLVGQAASEQRLGELAAVFTQARLEIRPLVEAILRHPSFLEARYTRPRYPVEWVTAALAVCGITDVAKAFETMTGLGQSPFYPPNVAGWPPGNRWIAPGTSVARAALAVEAPVIAEIADASDPVEAVFRRAAIYDPTPETRTAARDLAFALRREPRQAASALLALAITAPEFTLA</sequence>
<proteinExistence type="predicted"/>
<accession>A0A7K1V6F6</accession>
<keyword evidence="2" id="KW-1185">Reference proteome</keyword>
<dbReference type="RefSeq" id="WP_157391688.1">
    <property type="nucleotide sequence ID" value="NZ_WRPP01000008.1"/>
</dbReference>
<dbReference type="Pfam" id="PF08811">
    <property type="entry name" value="DUF1800"/>
    <property type="match status" value="1"/>
</dbReference>
<evidence type="ECO:0000313" key="2">
    <source>
        <dbReference type="Proteomes" id="UP000466794"/>
    </source>
</evidence>
<dbReference type="InterPro" id="IPR014917">
    <property type="entry name" value="DUF1800"/>
</dbReference>